<dbReference type="SMART" id="SM01003">
    <property type="entry name" value="AlaDh_PNT_N"/>
    <property type="match status" value="1"/>
</dbReference>
<dbReference type="SMART" id="SM01002">
    <property type="entry name" value="AlaDh_PNT_C"/>
    <property type="match status" value="1"/>
</dbReference>
<dbReference type="InterPro" id="IPR036291">
    <property type="entry name" value="NAD(P)-bd_dom_sf"/>
</dbReference>
<evidence type="ECO:0000256" key="8">
    <source>
        <dbReference type="ARBA" id="ARBA00048202"/>
    </source>
</evidence>
<evidence type="ECO:0000313" key="15">
    <source>
        <dbReference type="Proteomes" id="UP000297713"/>
    </source>
</evidence>
<keyword evidence="7" id="KW-0520">NAD</keyword>
<evidence type="ECO:0000256" key="7">
    <source>
        <dbReference type="ARBA" id="ARBA00023027"/>
    </source>
</evidence>
<reference evidence="14 15" key="1">
    <citation type="submission" date="2016-05" db="EMBL/GenBank/DDBJ databases">
        <title>Diversity and Homogeneity among Thermoacidophilic Verrucomicrobia Methanotrophs Linked with Geographical Origin.</title>
        <authorList>
            <person name="Erikstad H.-A."/>
            <person name="Smestad N.B."/>
            <person name="Ceballos R.M."/>
            <person name="Birkeland N.-K."/>
        </authorList>
    </citation>
    <scope>NUCLEOTIDE SEQUENCE [LARGE SCALE GENOMIC DNA]</scope>
    <source>
        <strain evidence="14 15">Phi</strain>
    </source>
</reference>
<dbReference type="PROSITE" id="PS00837">
    <property type="entry name" value="ALADH_PNT_2"/>
    <property type="match status" value="1"/>
</dbReference>
<evidence type="ECO:0000256" key="9">
    <source>
        <dbReference type="ARBA" id="ARBA00071353"/>
    </source>
</evidence>
<feature type="domain" description="Alanine dehydrogenase/pyridine nucleotide transhydrogenase NAD(H)-binding" evidence="12">
    <location>
        <begin position="149"/>
        <end position="314"/>
    </location>
</feature>
<dbReference type="OrthoDB" id="9804592at2"/>
<comment type="similarity">
    <text evidence="2">Belongs to the AlaDH/PNT family.</text>
</comment>
<evidence type="ECO:0000256" key="4">
    <source>
        <dbReference type="ARBA" id="ARBA00022741"/>
    </source>
</evidence>
<name>A0A4Y8PHS1_9BACT</name>
<dbReference type="SUPFAM" id="SSF52283">
    <property type="entry name" value="Formate/glycerate dehydrogenase catalytic domain-like"/>
    <property type="match status" value="1"/>
</dbReference>
<dbReference type="GO" id="GO:0005886">
    <property type="term" value="C:plasma membrane"/>
    <property type="evidence" value="ECO:0007669"/>
    <property type="project" value="TreeGrafter"/>
</dbReference>
<dbReference type="Pfam" id="PF01262">
    <property type="entry name" value="AlaDh_PNT_C"/>
    <property type="match status" value="1"/>
</dbReference>
<comment type="caution">
    <text evidence="14">The sequence shown here is derived from an EMBL/GenBank/DDBJ whole genome shotgun (WGS) entry which is preliminary data.</text>
</comment>
<comment type="function">
    <text evidence="1">The transhydrogenation between NADH and NADP is coupled to respiration and ATP hydrolysis and functions as a proton pump across the membrane.</text>
</comment>
<keyword evidence="4" id="KW-0547">Nucleotide-binding</keyword>
<proteinExistence type="inferred from homology"/>
<dbReference type="InterPro" id="IPR007698">
    <property type="entry name" value="AlaDH/PNT_NAD(H)-bd"/>
</dbReference>
<dbReference type="Proteomes" id="UP000297713">
    <property type="component" value="Unassembled WGS sequence"/>
</dbReference>
<dbReference type="Gene3D" id="3.40.50.720">
    <property type="entry name" value="NAD(P)-binding Rossmann-like Domain"/>
    <property type="match status" value="2"/>
</dbReference>
<dbReference type="RefSeq" id="WP_134438946.1">
    <property type="nucleotide sequence ID" value="NZ_LXQC01000002.1"/>
</dbReference>
<sequence>MASLGILKEKVPGENRVAIVPEVLPSFLKLGLEVFIESGAGAGAGYFDESYVDKGAKILAHGYDVLKKANIICLIHPPRLEDIAYFSENSILIALLYPLLNLDLVKQIAARNLTAFSLDLIPRISRAQSMDPLSSQSTVSGYKSVILAAHTLPKFLPMLTTPAGTIPPCKVFIIGAGVAGLQAIATARRLGALVEAYDIRPIAKEQVESLGAKFVNLPITAQDVEDRSGYAKAQSETFYSKQRQLIIDQCKKADIVITTALVPGIKAPKLISKEAVENMKPGTVIVDLAAEQGGNCELTVPGKTVVHNHVVIHGPLNLPSSMAPQASLFYAKNIQSFLSLFFKENKLSIHWEDEIIKNTLVVREGKIVHEKVLGALNQKLHE</sequence>
<dbReference type="AlphaFoldDB" id="A0A4Y8PHS1"/>
<evidence type="ECO:0000256" key="10">
    <source>
        <dbReference type="ARBA" id="ARBA00076996"/>
    </source>
</evidence>
<dbReference type="PANTHER" id="PTHR10160">
    <property type="entry name" value="NAD(P) TRANSHYDROGENASE"/>
    <property type="match status" value="1"/>
</dbReference>
<keyword evidence="6" id="KW-1278">Translocase</keyword>
<dbReference type="GO" id="GO:0006740">
    <property type="term" value="P:NADPH regeneration"/>
    <property type="evidence" value="ECO:0007669"/>
    <property type="project" value="TreeGrafter"/>
</dbReference>
<dbReference type="GO" id="GO:0050661">
    <property type="term" value="F:NADP binding"/>
    <property type="evidence" value="ECO:0007669"/>
    <property type="project" value="TreeGrafter"/>
</dbReference>
<gene>
    <name evidence="14" type="ORF">A7Q10_03205</name>
</gene>
<feature type="domain" description="Alanine dehydrogenase/pyridine nucleotide transhydrogenase N-terminal" evidence="13">
    <location>
        <begin position="5"/>
        <end position="140"/>
    </location>
</feature>
<dbReference type="Pfam" id="PF05222">
    <property type="entry name" value="AlaDh_PNT_N"/>
    <property type="match status" value="1"/>
</dbReference>
<comment type="catalytic activity">
    <reaction evidence="8">
        <text>NAD(+) + NADPH + H(+)(in) = NADH + NADP(+) + H(+)(out)</text>
        <dbReference type="Rhea" id="RHEA:47992"/>
        <dbReference type="ChEBI" id="CHEBI:15378"/>
        <dbReference type="ChEBI" id="CHEBI:57540"/>
        <dbReference type="ChEBI" id="CHEBI:57783"/>
        <dbReference type="ChEBI" id="CHEBI:57945"/>
        <dbReference type="ChEBI" id="CHEBI:58349"/>
        <dbReference type="EC" id="7.1.1.1"/>
    </reaction>
</comment>
<evidence type="ECO:0000256" key="5">
    <source>
        <dbReference type="ARBA" id="ARBA00022857"/>
    </source>
</evidence>
<keyword evidence="5" id="KW-0521">NADP</keyword>
<dbReference type="GO" id="GO:0008750">
    <property type="term" value="F:proton-translocating NAD(P)+ transhydrogenase activity"/>
    <property type="evidence" value="ECO:0007669"/>
    <property type="project" value="UniProtKB-EC"/>
</dbReference>
<protein>
    <recommendedName>
        <fullName evidence="9">NAD(P) transhydrogenase subunit alpha part 1</fullName>
        <ecNumber evidence="3">7.1.1.1</ecNumber>
    </recommendedName>
    <alternativeName>
        <fullName evidence="11">Nicotinamide nucleotide transhydrogenase subunit alpha 1</fullName>
    </alternativeName>
    <alternativeName>
        <fullName evidence="10">Pyridine nucleotide transhydrogenase subunit alpha 1</fullName>
    </alternativeName>
</protein>
<evidence type="ECO:0000256" key="3">
    <source>
        <dbReference type="ARBA" id="ARBA00012943"/>
    </source>
</evidence>
<dbReference type="EMBL" id="LXQC01000002">
    <property type="protein sequence ID" value="TFE73294.1"/>
    <property type="molecule type" value="Genomic_DNA"/>
</dbReference>
<dbReference type="SUPFAM" id="SSF51735">
    <property type="entry name" value="NAD(P)-binding Rossmann-fold domains"/>
    <property type="match status" value="1"/>
</dbReference>
<dbReference type="EC" id="7.1.1.1" evidence="3"/>
<dbReference type="GO" id="GO:0016491">
    <property type="term" value="F:oxidoreductase activity"/>
    <property type="evidence" value="ECO:0007669"/>
    <property type="project" value="InterPro"/>
</dbReference>
<evidence type="ECO:0000259" key="13">
    <source>
        <dbReference type="SMART" id="SM01003"/>
    </source>
</evidence>
<dbReference type="FunFam" id="3.40.50.720:FF:000188">
    <property type="entry name" value="NAD(P) transhydrogenase alpha subunit 1"/>
    <property type="match status" value="1"/>
</dbReference>
<organism evidence="14 15">
    <name type="scientific">Methylacidiphilum caldifontis</name>
    <dbReference type="NCBI Taxonomy" id="2795386"/>
    <lineage>
        <taxon>Bacteria</taxon>
        <taxon>Pseudomonadati</taxon>
        <taxon>Verrucomicrobiota</taxon>
        <taxon>Methylacidiphilae</taxon>
        <taxon>Methylacidiphilales</taxon>
        <taxon>Methylacidiphilaceae</taxon>
        <taxon>Methylacidiphilum (ex Ratnadevi et al. 2023)</taxon>
    </lineage>
</organism>
<keyword evidence="15" id="KW-1185">Reference proteome</keyword>
<dbReference type="NCBIfam" id="NF006942">
    <property type="entry name" value="PRK09424.1"/>
    <property type="match status" value="1"/>
</dbReference>
<dbReference type="CDD" id="cd05304">
    <property type="entry name" value="Rubrum_tdh"/>
    <property type="match status" value="1"/>
</dbReference>
<evidence type="ECO:0000256" key="6">
    <source>
        <dbReference type="ARBA" id="ARBA00022967"/>
    </source>
</evidence>
<dbReference type="InterPro" id="IPR008143">
    <property type="entry name" value="Ala_DH/PNT_CS2"/>
</dbReference>
<evidence type="ECO:0000259" key="12">
    <source>
        <dbReference type="SMART" id="SM01002"/>
    </source>
</evidence>
<evidence type="ECO:0000256" key="1">
    <source>
        <dbReference type="ARBA" id="ARBA00003943"/>
    </source>
</evidence>
<dbReference type="InterPro" id="IPR007886">
    <property type="entry name" value="AlaDH/PNT_N"/>
</dbReference>
<accession>A0A4Y8PHS1</accession>
<dbReference type="PANTHER" id="PTHR10160:SF19">
    <property type="entry name" value="PROTON-TRANSLOCATING NAD(P)(+) TRANSHYDROGENASE"/>
    <property type="match status" value="1"/>
</dbReference>
<evidence type="ECO:0000256" key="2">
    <source>
        <dbReference type="ARBA" id="ARBA00005689"/>
    </source>
</evidence>
<evidence type="ECO:0000256" key="11">
    <source>
        <dbReference type="ARBA" id="ARBA00084087"/>
    </source>
</evidence>
<evidence type="ECO:0000313" key="14">
    <source>
        <dbReference type="EMBL" id="TFE73294.1"/>
    </source>
</evidence>